<evidence type="ECO:0000313" key="4">
    <source>
        <dbReference type="EMBL" id="RWQ92100.1"/>
    </source>
</evidence>
<dbReference type="Gene3D" id="3.90.190.10">
    <property type="entry name" value="Protein tyrosine phosphatase superfamily"/>
    <property type="match status" value="1"/>
</dbReference>
<evidence type="ECO:0000259" key="3">
    <source>
        <dbReference type="PROSITE" id="PS50056"/>
    </source>
</evidence>
<feature type="domain" description="Tyrosine specific protein phosphatases" evidence="3">
    <location>
        <begin position="168"/>
        <end position="227"/>
    </location>
</feature>
<dbReference type="GO" id="GO:0140096">
    <property type="term" value="F:catalytic activity, acting on a protein"/>
    <property type="evidence" value="ECO:0007669"/>
    <property type="project" value="UniProtKB-ARBA"/>
</dbReference>
<dbReference type="InterPro" id="IPR029021">
    <property type="entry name" value="Prot-tyrosine_phosphatase-like"/>
</dbReference>
<name>A0A443HJT8_BYSSP</name>
<evidence type="ECO:0000313" key="5">
    <source>
        <dbReference type="Proteomes" id="UP000283841"/>
    </source>
</evidence>
<dbReference type="GO" id="GO:0062026">
    <property type="term" value="P:negative regulation of SCF-dependent proteasomal ubiquitin-dependent catabolic process"/>
    <property type="evidence" value="ECO:0007669"/>
    <property type="project" value="TreeGrafter"/>
</dbReference>
<dbReference type="VEuPathDB" id="FungiDB:C8Q69DRAFT_510225"/>
<dbReference type="GO" id="GO:1990444">
    <property type="term" value="F:F-box domain binding"/>
    <property type="evidence" value="ECO:0007669"/>
    <property type="project" value="TreeGrafter"/>
</dbReference>
<dbReference type="InterPro" id="IPR052449">
    <property type="entry name" value="STYX-Interacting_Phosphatase"/>
</dbReference>
<dbReference type="GeneID" id="39602442"/>
<dbReference type="PANTHER" id="PTHR46588">
    <property type="entry name" value="SERINE/THREONINE/TYROSINE-INTERACTING PROTEIN"/>
    <property type="match status" value="1"/>
</dbReference>
<dbReference type="GO" id="GO:0005737">
    <property type="term" value="C:cytoplasm"/>
    <property type="evidence" value="ECO:0007669"/>
    <property type="project" value="TreeGrafter"/>
</dbReference>
<comment type="caution">
    <text evidence="4">The sequence shown here is derived from an EMBL/GenBank/DDBJ whole genome shotgun (WGS) entry which is preliminary data.</text>
</comment>
<feature type="compositionally biased region" description="Acidic residues" evidence="2">
    <location>
        <begin position="283"/>
        <end position="296"/>
    </location>
</feature>
<keyword evidence="5" id="KW-1185">Reference proteome</keyword>
<reference evidence="4 5" key="1">
    <citation type="journal article" date="2018" name="Front. Microbiol.">
        <title>Genomic and genetic insights into a cosmopolitan fungus, Paecilomyces variotii (Eurotiales).</title>
        <authorList>
            <person name="Urquhart A.S."/>
            <person name="Mondo S.J."/>
            <person name="Makela M.R."/>
            <person name="Hane J.K."/>
            <person name="Wiebenga A."/>
            <person name="He G."/>
            <person name="Mihaltcheva S."/>
            <person name="Pangilinan J."/>
            <person name="Lipzen A."/>
            <person name="Barry K."/>
            <person name="de Vries R.P."/>
            <person name="Grigoriev I.V."/>
            <person name="Idnurm A."/>
        </authorList>
    </citation>
    <scope>NUCLEOTIDE SEQUENCE [LARGE SCALE GENOMIC DNA]</scope>
    <source>
        <strain evidence="4 5">CBS 101075</strain>
    </source>
</reference>
<dbReference type="CDD" id="cd14498">
    <property type="entry name" value="DSP"/>
    <property type="match status" value="1"/>
</dbReference>
<dbReference type="SUPFAM" id="SSF52799">
    <property type="entry name" value="(Phosphotyrosine protein) phosphatases II"/>
    <property type="match status" value="1"/>
</dbReference>
<dbReference type="InterPro" id="IPR000340">
    <property type="entry name" value="Dual-sp_phosphatase_cat-dom"/>
</dbReference>
<feature type="region of interest" description="Disordered" evidence="2">
    <location>
        <begin position="258"/>
        <end position="313"/>
    </location>
</feature>
<dbReference type="STRING" id="264951.A0A443HJT8"/>
<dbReference type="SMART" id="SM00195">
    <property type="entry name" value="DSPc"/>
    <property type="match status" value="1"/>
</dbReference>
<dbReference type="RefSeq" id="XP_028481745.1">
    <property type="nucleotide sequence ID" value="XM_028633165.1"/>
</dbReference>
<dbReference type="InterPro" id="IPR000387">
    <property type="entry name" value="Tyr_Pase_dom"/>
</dbReference>
<organism evidence="4 5">
    <name type="scientific">Byssochlamys spectabilis</name>
    <name type="common">Paecilomyces variotii</name>
    <dbReference type="NCBI Taxonomy" id="264951"/>
    <lineage>
        <taxon>Eukaryota</taxon>
        <taxon>Fungi</taxon>
        <taxon>Dikarya</taxon>
        <taxon>Ascomycota</taxon>
        <taxon>Pezizomycotina</taxon>
        <taxon>Eurotiomycetes</taxon>
        <taxon>Eurotiomycetidae</taxon>
        <taxon>Eurotiales</taxon>
        <taxon>Thermoascaceae</taxon>
        <taxon>Paecilomyces</taxon>
    </lineage>
</organism>
<protein>
    <submittedName>
        <fullName evidence="4">Dual specificity protein phosphatase 3</fullName>
    </submittedName>
</protein>
<dbReference type="InterPro" id="IPR020422">
    <property type="entry name" value="TYR_PHOSPHATASE_DUAL_dom"/>
</dbReference>
<dbReference type="PROSITE" id="PS50056">
    <property type="entry name" value="TYR_PHOSPHATASE_2"/>
    <property type="match status" value="1"/>
</dbReference>
<dbReference type="EMBL" id="RCNU01000014">
    <property type="protein sequence ID" value="RWQ92100.1"/>
    <property type="molecule type" value="Genomic_DNA"/>
</dbReference>
<comment type="similarity">
    <text evidence="1">Belongs to the protein-tyrosine phosphatase family. Non-receptor class subfamily.</text>
</comment>
<accession>A0A443HJT8</accession>
<dbReference type="Pfam" id="PF00782">
    <property type="entry name" value="DSPc"/>
    <property type="match status" value="1"/>
</dbReference>
<dbReference type="GO" id="GO:0070372">
    <property type="term" value="P:regulation of ERK1 and ERK2 cascade"/>
    <property type="evidence" value="ECO:0007669"/>
    <property type="project" value="TreeGrafter"/>
</dbReference>
<sequence>MEATFSKTNEVPMTQNEQSLYIPTHEYTSGAPSQPQVAMAPAMPFYEDDPARFDAMAPESHDFEIGEFASAEFFNSVSMSDFIDRAKPIEWSYEMRRVAQLILPFLYLGPSSSLKDRDFLRTESITLLLAIRSRQSAQARLVSGEKVAAELGIEADAIDVMDNQELIAAFPRAIRRINDHIAFSPHRKVLVFCESGNERSASVVIAYLMVMLNLDTVNALYTVQHRRFCVCIEEPMRILLASFESILDAKRDVAKAKRMVSSSNGMNPQVQASKKRSLSQQNETDDQGQGDTDMDMDTDRFYDRNPSAPFQDR</sequence>
<gene>
    <name evidence="4" type="ORF">C8Q69DRAFT_510225</name>
</gene>
<dbReference type="AlphaFoldDB" id="A0A443HJT8"/>
<evidence type="ECO:0000256" key="2">
    <source>
        <dbReference type="SAM" id="MobiDB-lite"/>
    </source>
</evidence>
<proteinExistence type="inferred from homology"/>
<dbReference type="PANTHER" id="PTHR46588:SF1">
    <property type="entry name" value="SERINE_THREONINE_TYROSINE-INTERACTING PROTEIN"/>
    <property type="match status" value="1"/>
</dbReference>
<feature type="compositionally biased region" description="Polar residues" evidence="2">
    <location>
        <begin position="260"/>
        <end position="282"/>
    </location>
</feature>
<evidence type="ECO:0000256" key="1">
    <source>
        <dbReference type="ARBA" id="ARBA00009649"/>
    </source>
</evidence>
<dbReference type="Proteomes" id="UP000283841">
    <property type="component" value="Unassembled WGS sequence"/>
</dbReference>
<dbReference type="GO" id="GO:0005654">
    <property type="term" value="C:nucleoplasm"/>
    <property type="evidence" value="ECO:0007669"/>
    <property type="project" value="TreeGrafter"/>
</dbReference>